<gene>
    <name evidence="1" type="ordered locus">ACP_1373</name>
</gene>
<reference evidence="1 2" key="1">
    <citation type="journal article" date="2009" name="Appl. Environ. Microbiol.">
        <title>Three genomes from the phylum Acidobacteria provide insight into the lifestyles of these microorganisms in soils.</title>
        <authorList>
            <person name="Ward N.L."/>
            <person name="Challacombe J.F."/>
            <person name="Janssen P.H."/>
            <person name="Henrissat B."/>
            <person name="Coutinho P.M."/>
            <person name="Wu M."/>
            <person name="Xie G."/>
            <person name="Haft D.H."/>
            <person name="Sait M."/>
            <person name="Badger J."/>
            <person name="Barabote R.D."/>
            <person name="Bradley B."/>
            <person name="Brettin T.S."/>
            <person name="Brinkac L.M."/>
            <person name="Bruce D."/>
            <person name="Creasy T."/>
            <person name="Daugherty S.C."/>
            <person name="Davidsen T.M."/>
            <person name="DeBoy R.T."/>
            <person name="Detter J.C."/>
            <person name="Dodson R.J."/>
            <person name="Durkin A.S."/>
            <person name="Ganapathy A."/>
            <person name="Gwinn-Giglio M."/>
            <person name="Han C.S."/>
            <person name="Khouri H."/>
            <person name="Kiss H."/>
            <person name="Kothari S.P."/>
            <person name="Madupu R."/>
            <person name="Nelson K.E."/>
            <person name="Nelson W.C."/>
            <person name="Paulsen I."/>
            <person name="Penn K."/>
            <person name="Ren Q."/>
            <person name="Rosovitz M.J."/>
            <person name="Selengut J.D."/>
            <person name="Shrivastava S."/>
            <person name="Sullivan S.A."/>
            <person name="Tapia R."/>
            <person name="Thompson L.S."/>
            <person name="Watkins K.L."/>
            <person name="Yang Q."/>
            <person name="Yu C."/>
            <person name="Zafar N."/>
            <person name="Zhou L."/>
            <person name="Kuske C.R."/>
        </authorList>
    </citation>
    <scope>NUCLEOTIDE SEQUENCE [LARGE SCALE GENOMIC DNA]</scope>
    <source>
        <strain evidence="2">ATCC 51196 / DSM 11244 / BCRC 80197 / JCM 7670 / NBRC 15755 / NCIMB 13165 / 161</strain>
    </source>
</reference>
<name>C1F5W6_ACIC5</name>
<dbReference type="STRING" id="240015.ACP_1373"/>
<dbReference type="KEGG" id="aca:ACP_1373"/>
<dbReference type="AlphaFoldDB" id="C1F5W6"/>
<evidence type="ECO:0000313" key="1">
    <source>
        <dbReference type="EMBL" id="ACO33941.1"/>
    </source>
</evidence>
<protein>
    <submittedName>
        <fullName evidence="1">Uncharacterized protein</fullName>
    </submittedName>
</protein>
<dbReference type="eggNOG" id="ENOG5033BRP">
    <property type="taxonomic scope" value="Bacteria"/>
</dbReference>
<dbReference type="OrthoDB" id="7961369at2"/>
<dbReference type="InParanoid" id="C1F5W6"/>
<keyword evidence="2" id="KW-1185">Reference proteome</keyword>
<accession>C1F5W6</accession>
<dbReference type="EMBL" id="CP001472">
    <property type="protein sequence ID" value="ACO33941.1"/>
    <property type="molecule type" value="Genomic_DNA"/>
</dbReference>
<dbReference type="Proteomes" id="UP000002207">
    <property type="component" value="Chromosome"/>
</dbReference>
<dbReference type="RefSeq" id="WP_015896509.1">
    <property type="nucleotide sequence ID" value="NC_012483.1"/>
</dbReference>
<sequence length="60" mass="7007">MPTYVEKLLEAARLREFSAEDREAQRRSFAYGNTHIENPLITRRTIDQQADSLPAKDEQE</sequence>
<dbReference type="HOGENOM" id="CLU_209713_0_0_0"/>
<organism evidence="1 2">
    <name type="scientific">Acidobacterium capsulatum (strain ATCC 51196 / DSM 11244 / BCRC 80197 / JCM 7670 / NBRC 15755 / NCIMB 13165 / 161)</name>
    <dbReference type="NCBI Taxonomy" id="240015"/>
    <lineage>
        <taxon>Bacteria</taxon>
        <taxon>Pseudomonadati</taxon>
        <taxon>Acidobacteriota</taxon>
        <taxon>Terriglobia</taxon>
        <taxon>Terriglobales</taxon>
        <taxon>Acidobacteriaceae</taxon>
        <taxon>Acidobacterium</taxon>
    </lineage>
</organism>
<proteinExistence type="predicted"/>
<evidence type="ECO:0000313" key="2">
    <source>
        <dbReference type="Proteomes" id="UP000002207"/>
    </source>
</evidence>